<name>A0A423VEP1_9PEZI</name>
<feature type="compositionally biased region" description="Basic and acidic residues" evidence="1">
    <location>
        <begin position="90"/>
        <end position="109"/>
    </location>
</feature>
<proteinExistence type="predicted"/>
<evidence type="ECO:0000313" key="3">
    <source>
        <dbReference type="Proteomes" id="UP000285146"/>
    </source>
</evidence>
<dbReference type="InParanoid" id="A0A423VEP1"/>
<accession>A0A423VEP1</accession>
<dbReference type="EMBL" id="LKEB01000106">
    <property type="protein sequence ID" value="ROV89367.1"/>
    <property type="molecule type" value="Genomic_DNA"/>
</dbReference>
<dbReference type="Proteomes" id="UP000285146">
    <property type="component" value="Unassembled WGS sequence"/>
</dbReference>
<comment type="caution">
    <text evidence="2">The sequence shown here is derived from an EMBL/GenBank/DDBJ whole genome shotgun (WGS) entry which is preliminary data.</text>
</comment>
<feature type="compositionally biased region" description="Basic and acidic residues" evidence="1">
    <location>
        <begin position="34"/>
        <end position="82"/>
    </location>
</feature>
<feature type="region of interest" description="Disordered" evidence="1">
    <location>
        <begin position="1"/>
        <end position="119"/>
    </location>
</feature>
<dbReference type="STRING" id="1230097.A0A423VEP1"/>
<organism evidence="2 3">
    <name type="scientific">Cytospora leucostoma</name>
    <dbReference type="NCBI Taxonomy" id="1230097"/>
    <lineage>
        <taxon>Eukaryota</taxon>
        <taxon>Fungi</taxon>
        <taxon>Dikarya</taxon>
        <taxon>Ascomycota</taxon>
        <taxon>Pezizomycotina</taxon>
        <taxon>Sordariomycetes</taxon>
        <taxon>Sordariomycetidae</taxon>
        <taxon>Diaporthales</taxon>
        <taxon>Cytosporaceae</taxon>
        <taxon>Cytospora</taxon>
    </lineage>
</organism>
<keyword evidence="3" id="KW-1185">Reference proteome</keyword>
<reference evidence="2 3" key="1">
    <citation type="submission" date="2015-09" db="EMBL/GenBank/DDBJ databases">
        <title>Host preference determinants of Valsa canker pathogens revealed by comparative genomics.</title>
        <authorList>
            <person name="Yin Z."/>
            <person name="Huang L."/>
        </authorList>
    </citation>
    <scope>NUCLEOTIDE SEQUENCE [LARGE SCALE GENOMIC DNA]</scope>
    <source>
        <strain evidence="2 3">SXYLt</strain>
    </source>
</reference>
<gene>
    <name evidence="2" type="ORF">VPNG_10124</name>
</gene>
<protein>
    <submittedName>
        <fullName evidence="2">Uncharacterized protein</fullName>
    </submittedName>
</protein>
<evidence type="ECO:0000256" key="1">
    <source>
        <dbReference type="SAM" id="MobiDB-lite"/>
    </source>
</evidence>
<sequence length="195" mass="21750">MPNAENADLVVAQPEEQTLVETEAQPEDQNQAEIEARPEDQSHAEVEVQAEDQNHAEIEVQAEDQNHAEVEVQAEDQNHTEIEVQPENQNHAEFEAHSIEESTPEEHAGSDATNTDLPEKSKWLSEWFDRKLDGRLEPGVELDRGRECVASQDIVRSIGTRDGPEASTNSFHLRHLHPVDAGVFISVAKSPWLAG</sequence>
<evidence type="ECO:0000313" key="2">
    <source>
        <dbReference type="EMBL" id="ROV89367.1"/>
    </source>
</evidence>
<dbReference type="AlphaFoldDB" id="A0A423VEP1"/>